<keyword evidence="1" id="KW-0175">Coiled coil</keyword>
<reference evidence="3" key="1">
    <citation type="journal article" date="2018" name="Nat. Microbiol.">
        <title>Leveraging single-cell genomics to expand the fungal tree of life.</title>
        <authorList>
            <person name="Ahrendt S.R."/>
            <person name="Quandt C.A."/>
            <person name="Ciobanu D."/>
            <person name="Clum A."/>
            <person name="Salamov A."/>
            <person name="Andreopoulos B."/>
            <person name="Cheng J.F."/>
            <person name="Woyke T."/>
            <person name="Pelin A."/>
            <person name="Henrissat B."/>
            <person name="Reynolds N.K."/>
            <person name="Benny G.L."/>
            <person name="Smith M.E."/>
            <person name="James T.Y."/>
            <person name="Grigoriev I.V."/>
        </authorList>
    </citation>
    <scope>NUCLEOTIDE SEQUENCE [LARGE SCALE GENOMIC DNA]</scope>
</reference>
<feature type="coiled-coil region" evidence="1">
    <location>
        <begin position="35"/>
        <end position="69"/>
    </location>
</feature>
<name>A0A4P9WD64_9FUNG</name>
<proteinExistence type="predicted"/>
<keyword evidence="3" id="KW-1185">Reference proteome</keyword>
<accession>A0A4P9WD64</accession>
<dbReference type="EMBL" id="KZ995630">
    <property type="protein sequence ID" value="RKO90282.1"/>
    <property type="molecule type" value="Genomic_DNA"/>
</dbReference>
<evidence type="ECO:0000256" key="1">
    <source>
        <dbReference type="SAM" id="Coils"/>
    </source>
</evidence>
<evidence type="ECO:0000313" key="3">
    <source>
        <dbReference type="Proteomes" id="UP000269721"/>
    </source>
</evidence>
<evidence type="ECO:0000313" key="2">
    <source>
        <dbReference type="EMBL" id="RKO90282.1"/>
    </source>
</evidence>
<sequence length="100" mass="11281">MNQDTPIPIHDTNTATVQTTLPKTATVHTPDPDFLKAVVTKLKDLEKRLENMKTDLHNINALFDNMNRDLDKTNTDLYNTNTVLFGPIYNLIVIGSKTNI</sequence>
<dbReference type="AlphaFoldDB" id="A0A4P9WD64"/>
<dbReference type="Proteomes" id="UP000269721">
    <property type="component" value="Unassembled WGS sequence"/>
</dbReference>
<gene>
    <name evidence="2" type="ORF">BDK51DRAFT_27433</name>
</gene>
<organism evidence="2 3">
    <name type="scientific">Blyttiomyces helicus</name>
    <dbReference type="NCBI Taxonomy" id="388810"/>
    <lineage>
        <taxon>Eukaryota</taxon>
        <taxon>Fungi</taxon>
        <taxon>Fungi incertae sedis</taxon>
        <taxon>Chytridiomycota</taxon>
        <taxon>Chytridiomycota incertae sedis</taxon>
        <taxon>Chytridiomycetes</taxon>
        <taxon>Chytridiomycetes incertae sedis</taxon>
        <taxon>Blyttiomyces</taxon>
    </lineage>
</organism>
<protein>
    <submittedName>
        <fullName evidence="2">Uncharacterized protein</fullName>
    </submittedName>
</protein>